<keyword evidence="5" id="KW-0560">Oxidoreductase</keyword>
<reference evidence="10 11" key="1">
    <citation type="journal article" date="2015" name="Int. J. Syst. Evol. Microbiol.">
        <title>Amycolatopsis rhabdoformis sp. nov., an actinomycete isolated from a tropical forest soil.</title>
        <authorList>
            <person name="Souza W.R."/>
            <person name="Silva R.E."/>
            <person name="Goodfellow M."/>
            <person name="Busarakam K."/>
            <person name="Figueiro F.S."/>
            <person name="Ferreira D."/>
            <person name="Rodrigues-Filho E."/>
            <person name="Moraes L.A.B."/>
            <person name="Zucchi T.D."/>
        </authorList>
    </citation>
    <scope>NUCLEOTIDE SEQUENCE [LARGE SCALE GENOMIC DNA]</scope>
    <source>
        <strain evidence="10 11">NCIMB 14900</strain>
    </source>
</reference>
<evidence type="ECO:0000256" key="8">
    <source>
        <dbReference type="ARBA" id="ARBA00023027"/>
    </source>
</evidence>
<dbReference type="CDD" id="cd03469">
    <property type="entry name" value="Rieske_RO_Alpha_N"/>
    <property type="match status" value="1"/>
</dbReference>
<dbReference type="InterPro" id="IPR017941">
    <property type="entry name" value="Rieske_2Fe-2S"/>
</dbReference>
<dbReference type="Gene3D" id="3.90.380.10">
    <property type="entry name" value="Naphthalene 1,2-dioxygenase Alpha Subunit, Chain A, domain 1"/>
    <property type="match status" value="1"/>
</dbReference>
<dbReference type="InterPro" id="IPR015881">
    <property type="entry name" value="ARHD_Rieske_2Fe_2S"/>
</dbReference>
<dbReference type="SUPFAM" id="SSF55961">
    <property type="entry name" value="Bet v1-like"/>
    <property type="match status" value="1"/>
</dbReference>
<dbReference type="PROSITE" id="PS00570">
    <property type="entry name" value="RING_HYDROXYL_ALPHA"/>
    <property type="match status" value="1"/>
</dbReference>
<name>A0ABZ1ILP9_9PSEU</name>
<evidence type="ECO:0000256" key="4">
    <source>
        <dbReference type="ARBA" id="ARBA00022964"/>
    </source>
</evidence>
<keyword evidence="6" id="KW-0408">Iron</keyword>
<keyword evidence="3" id="KW-0479">Metal-binding</keyword>
<dbReference type="SUPFAM" id="SSF50022">
    <property type="entry name" value="ISP domain"/>
    <property type="match status" value="1"/>
</dbReference>
<keyword evidence="4 10" id="KW-0223">Dioxygenase</keyword>
<dbReference type="Proteomes" id="UP001330812">
    <property type="component" value="Chromosome"/>
</dbReference>
<dbReference type="PROSITE" id="PS51296">
    <property type="entry name" value="RIESKE"/>
    <property type="match status" value="1"/>
</dbReference>
<dbReference type="InterPro" id="IPR001663">
    <property type="entry name" value="Rng_hydr_dOase-A"/>
</dbReference>
<evidence type="ECO:0000256" key="2">
    <source>
        <dbReference type="ARBA" id="ARBA00022714"/>
    </source>
</evidence>
<dbReference type="PANTHER" id="PTHR43756:SF1">
    <property type="entry name" value="3-PHENYLPROPIONATE_CINNAMIC ACID DIOXYGENASE SUBUNIT ALPHA"/>
    <property type="match status" value="1"/>
</dbReference>
<organism evidence="10 11">
    <name type="scientific">Amycolatopsis rhabdoformis</name>
    <dbReference type="NCBI Taxonomy" id="1448059"/>
    <lineage>
        <taxon>Bacteria</taxon>
        <taxon>Bacillati</taxon>
        <taxon>Actinomycetota</taxon>
        <taxon>Actinomycetes</taxon>
        <taxon>Pseudonocardiales</taxon>
        <taxon>Pseudonocardiaceae</taxon>
        <taxon>Amycolatopsis</taxon>
    </lineage>
</organism>
<keyword evidence="7" id="KW-0411">Iron-sulfur</keyword>
<evidence type="ECO:0000313" key="11">
    <source>
        <dbReference type="Proteomes" id="UP001330812"/>
    </source>
</evidence>
<evidence type="ECO:0000256" key="5">
    <source>
        <dbReference type="ARBA" id="ARBA00023002"/>
    </source>
</evidence>
<dbReference type="PANTHER" id="PTHR43756">
    <property type="entry name" value="CHOLINE MONOOXYGENASE, CHLOROPLASTIC"/>
    <property type="match status" value="1"/>
</dbReference>
<evidence type="ECO:0000313" key="10">
    <source>
        <dbReference type="EMBL" id="WSE34686.1"/>
    </source>
</evidence>
<evidence type="ECO:0000256" key="1">
    <source>
        <dbReference type="ARBA" id="ARBA00008751"/>
    </source>
</evidence>
<dbReference type="Gene3D" id="2.102.10.10">
    <property type="entry name" value="Rieske [2Fe-2S] iron-sulphur domain"/>
    <property type="match status" value="1"/>
</dbReference>
<protein>
    <submittedName>
        <fullName evidence="10">Aromatic ring-hydroxylating dioxygenase subunit alpha</fullName>
    </submittedName>
</protein>
<dbReference type="RefSeq" id="WP_326837494.1">
    <property type="nucleotide sequence ID" value="NZ_CP142149.1"/>
</dbReference>
<sequence>MSTTSDVTASGAAKEPLITDDWHVNTRIYRDPSIFARELTNVFHRTWVFVAHESEIPQPGDYKTAHLGRQPVIVNRAADTGAINVMFNRCRHRGSAVCQRDTGNANFFRCAYHGWTYSSSGELTGVPFDDGYDDFDKSVMGLVHVPRVESYRGFVFASLDAGVPELPEYLGNATRYLDFIADLGDGGPELVSGAHKLVYKGNWKLQIENTIDPYHFSFTHKSWLDILKDRTGKSSTWVKNVRTNPDWRGIDLGGGHAVHEYGRLEDAGNNAHAIAIGELIPFNLNIFPSLAFVGAHLRLVVPRSVDETWVYLYPLLPKGADAETRSRILRDHEIFYGPSGFGSTDDIEVGFDRVTQGNEASASEADFTLMARGLHREVVDEEAGTRTGRSSDEVPQRAYLRRWLELMEAGDE</sequence>
<dbReference type="PRINTS" id="PR00090">
    <property type="entry name" value="RNGDIOXGNASE"/>
</dbReference>
<keyword evidence="8" id="KW-0520">NAD</keyword>
<evidence type="ECO:0000256" key="7">
    <source>
        <dbReference type="ARBA" id="ARBA00023014"/>
    </source>
</evidence>
<accession>A0ABZ1ILP9</accession>
<evidence type="ECO:0000259" key="9">
    <source>
        <dbReference type="PROSITE" id="PS51296"/>
    </source>
</evidence>
<keyword evidence="11" id="KW-1185">Reference proteome</keyword>
<dbReference type="GO" id="GO:0051213">
    <property type="term" value="F:dioxygenase activity"/>
    <property type="evidence" value="ECO:0007669"/>
    <property type="project" value="UniProtKB-KW"/>
</dbReference>
<keyword evidence="2" id="KW-0001">2Fe-2S</keyword>
<evidence type="ECO:0000256" key="6">
    <source>
        <dbReference type="ARBA" id="ARBA00023004"/>
    </source>
</evidence>
<dbReference type="Pfam" id="PF00355">
    <property type="entry name" value="Rieske"/>
    <property type="match status" value="1"/>
</dbReference>
<dbReference type="InterPro" id="IPR036922">
    <property type="entry name" value="Rieske_2Fe-2S_sf"/>
</dbReference>
<dbReference type="EMBL" id="CP142149">
    <property type="protein sequence ID" value="WSE34686.1"/>
    <property type="molecule type" value="Genomic_DNA"/>
</dbReference>
<dbReference type="Pfam" id="PF00848">
    <property type="entry name" value="Ring_hydroxyl_A"/>
    <property type="match status" value="1"/>
</dbReference>
<evidence type="ECO:0000256" key="3">
    <source>
        <dbReference type="ARBA" id="ARBA00022723"/>
    </source>
</evidence>
<proteinExistence type="inferred from homology"/>
<comment type="similarity">
    <text evidence="1">Belongs to the bacterial ring-hydroxylating dioxygenase alpha subunit family.</text>
</comment>
<gene>
    <name evidence="10" type="ORF">VSH64_21830</name>
</gene>
<feature type="domain" description="Rieske" evidence="9">
    <location>
        <begin position="47"/>
        <end position="157"/>
    </location>
</feature>
<dbReference type="InterPro" id="IPR015879">
    <property type="entry name" value="Ring_hydroxy_dOase_asu_C_dom"/>
</dbReference>